<feature type="transmembrane region" description="Helical" evidence="7">
    <location>
        <begin position="123"/>
        <end position="144"/>
    </location>
</feature>
<sequence length="279" mass="30723">MTQDEDATPPAAPADADGARGGDIVARHRLVTRLWHGTNAFSVFVMLMSGLMIFNAHPHLYWGQYGANFDHSWLDILPGRVRVGPWTIPTPGVLGVQAGGRIVAFPPLVTIPSHYDLASARQWHFAFAWLLVVPGLLFGAWGFAARHFQRDLAPSAAELKPAHLLHDIGRHVRLRFPTGAAARRYNILQKLAYLTVLFVLLPGVALTGLTMSPAMDAAWPWLLHLFGGRPSARSIHFLCAFGLALFILVHLVMVVLAGPINEIRSMITGRYRLPKEKGE</sequence>
<dbReference type="Gene3D" id="1.20.950.20">
    <property type="entry name" value="Transmembrane di-heme cytochromes, Chain C"/>
    <property type="match status" value="1"/>
</dbReference>
<protein>
    <submittedName>
        <fullName evidence="9">Cytochrome b/b6 domain-containing protein</fullName>
    </submittedName>
</protein>
<keyword evidence="3 7" id="KW-0812">Transmembrane</keyword>
<organism evidence="9 10">
    <name type="scientific">Sphingomonas abietis</name>
    <dbReference type="NCBI Taxonomy" id="3012344"/>
    <lineage>
        <taxon>Bacteria</taxon>
        <taxon>Pseudomonadati</taxon>
        <taxon>Pseudomonadota</taxon>
        <taxon>Alphaproteobacteria</taxon>
        <taxon>Sphingomonadales</taxon>
        <taxon>Sphingomonadaceae</taxon>
        <taxon>Sphingomonas</taxon>
    </lineage>
</organism>
<dbReference type="Proteomes" id="UP001210865">
    <property type="component" value="Chromosome"/>
</dbReference>
<feature type="transmembrane region" description="Helical" evidence="7">
    <location>
        <begin position="191"/>
        <end position="215"/>
    </location>
</feature>
<dbReference type="Pfam" id="PF01292">
    <property type="entry name" value="Ni_hydr_CYTB"/>
    <property type="match status" value="1"/>
</dbReference>
<feature type="transmembrane region" description="Helical" evidence="7">
    <location>
        <begin position="235"/>
        <end position="257"/>
    </location>
</feature>
<dbReference type="InterPro" id="IPR011577">
    <property type="entry name" value="Cyt_b561_bac/Ni-Hgenase"/>
</dbReference>
<dbReference type="InterPro" id="IPR016174">
    <property type="entry name" value="Di-haem_cyt_TM"/>
</dbReference>
<evidence type="ECO:0000256" key="4">
    <source>
        <dbReference type="ARBA" id="ARBA00022989"/>
    </source>
</evidence>
<evidence type="ECO:0000313" key="9">
    <source>
        <dbReference type="EMBL" id="WBO23430.1"/>
    </source>
</evidence>
<keyword evidence="5 7" id="KW-0472">Membrane</keyword>
<dbReference type="InterPro" id="IPR051542">
    <property type="entry name" value="Hydrogenase_cytochrome"/>
</dbReference>
<feature type="transmembrane region" description="Helical" evidence="7">
    <location>
        <begin position="34"/>
        <end position="54"/>
    </location>
</feature>
<name>A0ABY7NRK2_9SPHN</name>
<dbReference type="SUPFAM" id="SSF81342">
    <property type="entry name" value="Transmembrane di-heme cytochromes"/>
    <property type="match status" value="1"/>
</dbReference>
<reference evidence="9 10" key="1">
    <citation type="submission" date="2022-12" db="EMBL/GenBank/DDBJ databases">
        <title>Sphingomonas abieness sp. nov., an endophytic bacterium isolated from Abies koreana.</title>
        <authorList>
            <person name="Jiang L."/>
            <person name="Lee J."/>
        </authorList>
    </citation>
    <scope>NUCLEOTIDE SEQUENCE [LARGE SCALE GENOMIC DNA]</scope>
    <source>
        <strain evidence="10">PAMB 00755</strain>
    </source>
</reference>
<evidence type="ECO:0000313" key="10">
    <source>
        <dbReference type="Proteomes" id="UP001210865"/>
    </source>
</evidence>
<proteinExistence type="predicted"/>
<evidence type="ECO:0000256" key="7">
    <source>
        <dbReference type="SAM" id="Phobius"/>
    </source>
</evidence>
<feature type="domain" description="Cytochrome b561 bacterial/Ni-hydrogenase" evidence="8">
    <location>
        <begin position="27"/>
        <end position="269"/>
    </location>
</feature>
<comment type="subcellular location">
    <subcellularLocation>
        <location evidence="1">Cell membrane</location>
        <topology evidence="1">Multi-pass membrane protein</topology>
    </subcellularLocation>
</comment>
<evidence type="ECO:0000256" key="5">
    <source>
        <dbReference type="ARBA" id="ARBA00023136"/>
    </source>
</evidence>
<evidence type="ECO:0000256" key="1">
    <source>
        <dbReference type="ARBA" id="ARBA00004651"/>
    </source>
</evidence>
<keyword evidence="2" id="KW-1003">Cell membrane</keyword>
<keyword evidence="10" id="KW-1185">Reference proteome</keyword>
<accession>A0ABY7NRK2</accession>
<dbReference type="EMBL" id="CP115174">
    <property type="protein sequence ID" value="WBO23430.1"/>
    <property type="molecule type" value="Genomic_DNA"/>
</dbReference>
<dbReference type="RefSeq" id="WP_270078062.1">
    <property type="nucleotide sequence ID" value="NZ_CP115174.1"/>
</dbReference>
<gene>
    <name evidence="9" type="ORF">PBT88_04685</name>
</gene>
<dbReference type="PANTHER" id="PTHR30485:SF1">
    <property type="entry name" value="CYTOCHROME YDHU-RELATED"/>
    <property type="match status" value="1"/>
</dbReference>
<evidence type="ECO:0000256" key="6">
    <source>
        <dbReference type="SAM" id="MobiDB-lite"/>
    </source>
</evidence>
<evidence type="ECO:0000256" key="2">
    <source>
        <dbReference type="ARBA" id="ARBA00022475"/>
    </source>
</evidence>
<evidence type="ECO:0000259" key="8">
    <source>
        <dbReference type="Pfam" id="PF01292"/>
    </source>
</evidence>
<dbReference type="PANTHER" id="PTHR30485">
    <property type="entry name" value="NI/FE-HYDROGENASE 1 B-TYPE CYTOCHROME SUBUNIT"/>
    <property type="match status" value="1"/>
</dbReference>
<feature type="region of interest" description="Disordered" evidence="6">
    <location>
        <begin position="1"/>
        <end position="20"/>
    </location>
</feature>
<evidence type="ECO:0000256" key="3">
    <source>
        <dbReference type="ARBA" id="ARBA00022692"/>
    </source>
</evidence>
<keyword evidence="4 7" id="KW-1133">Transmembrane helix</keyword>